<name>A0A6A6XDM7_9PLEO</name>
<sequence>MSFLLQQSHLGPNSNKALTLVDAAILRAEAISSNPRRWTPTGEAFIFRLSNELLASIVDYATSKNGTQCSCSKQELARDKTIVKGLNLVCQRIKTIAQPILYRRIKFEWPDSMAPPSRVVIKLWRTLSQNASLRQNVRFLSMHIPDVPETHNPEKYDVLKCFASWLTRVRCLHIHGGFDGSFHHEHTWNLIDRFSKNMKEIKHISLGREGWGLHLEHIIPHLARFSNLRKLDVHGITSFKTIEKLDLEGKSRTSPIRELSLSDYEEGRIGTKQLLAWPKALTHFHFGSFYNNKHTMDYTDFESWLSIHSATLKSVDIGYLSSGGSSRLFNATLFPNLESLKLSRWQQGRSWHLDQPLPFTADDANVLGPKVKFFGWDFGIYDQHSESWDAFGANEEAWLTCLVETAAVQKAALKKIKIYFTPDPFETKEEDGYPWDRMDRVRDGACRKYNIELEYNDPPMVKWQWLDSVNPEVQRENERLMGMYDEHITHLEEQARRESAVEESNVEDETEIEIERPGYHGRDIREFFSLVQVPDA</sequence>
<dbReference type="Gene3D" id="3.80.10.10">
    <property type="entry name" value="Ribonuclease Inhibitor"/>
    <property type="match status" value="1"/>
</dbReference>
<dbReference type="Proteomes" id="UP000799757">
    <property type="component" value="Unassembled WGS sequence"/>
</dbReference>
<gene>
    <name evidence="1" type="ORF">K505DRAFT_324955</name>
</gene>
<reference evidence="1" key="1">
    <citation type="journal article" date="2020" name="Stud. Mycol.">
        <title>101 Dothideomycetes genomes: a test case for predicting lifestyles and emergence of pathogens.</title>
        <authorList>
            <person name="Haridas S."/>
            <person name="Albert R."/>
            <person name="Binder M."/>
            <person name="Bloem J."/>
            <person name="Labutti K."/>
            <person name="Salamov A."/>
            <person name="Andreopoulos B."/>
            <person name="Baker S."/>
            <person name="Barry K."/>
            <person name="Bills G."/>
            <person name="Bluhm B."/>
            <person name="Cannon C."/>
            <person name="Castanera R."/>
            <person name="Culley D."/>
            <person name="Daum C."/>
            <person name="Ezra D."/>
            <person name="Gonzalez J."/>
            <person name="Henrissat B."/>
            <person name="Kuo A."/>
            <person name="Liang C."/>
            <person name="Lipzen A."/>
            <person name="Lutzoni F."/>
            <person name="Magnuson J."/>
            <person name="Mondo S."/>
            <person name="Nolan M."/>
            <person name="Ohm R."/>
            <person name="Pangilinan J."/>
            <person name="Park H.-J."/>
            <person name="Ramirez L."/>
            <person name="Alfaro M."/>
            <person name="Sun H."/>
            <person name="Tritt A."/>
            <person name="Yoshinaga Y."/>
            <person name="Zwiers L.-H."/>
            <person name="Turgeon B."/>
            <person name="Goodwin S."/>
            <person name="Spatafora J."/>
            <person name="Crous P."/>
            <person name="Grigoriev I."/>
        </authorList>
    </citation>
    <scope>NUCLEOTIDE SEQUENCE</scope>
    <source>
        <strain evidence="1">CBS 109.77</strain>
    </source>
</reference>
<proteinExistence type="predicted"/>
<protein>
    <submittedName>
        <fullName evidence="1">Uncharacterized protein</fullName>
    </submittedName>
</protein>
<dbReference type="EMBL" id="MU001901">
    <property type="protein sequence ID" value="KAF2794133.1"/>
    <property type="molecule type" value="Genomic_DNA"/>
</dbReference>
<organism evidence="1 2">
    <name type="scientific">Melanomma pulvis-pyrius CBS 109.77</name>
    <dbReference type="NCBI Taxonomy" id="1314802"/>
    <lineage>
        <taxon>Eukaryota</taxon>
        <taxon>Fungi</taxon>
        <taxon>Dikarya</taxon>
        <taxon>Ascomycota</taxon>
        <taxon>Pezizomycotina</taxon>
        <taxon>Dothideomycetes</taxon>
        <taxon>Pleosporomycetidae</taxon>
        <taxon>Pleosporales</taxon>
        <taxon>Melanommataceae</taxon>
        <taxon>Melanomma</taxon>
    </lineage>
</organism>
<accession>A0A6A6XDM7</accession>
<dbReference type="OrthoDB" id="4840564at2759"/>
<dbReference type="InterPro" id="IPR032675">
    <property type="entry name" value="LRR_dom_sf"/>
</dbReference>
<evidence type="ECO:0000313" key="2">
    <source>
        <dbReference type="Proteomes" id="UP000799757"/>
    </source>
</evidence>
<keyword evidence="2" id="KW-1185">Reference proteome</keyword>
<dbReference type="AlphaFoldDB" id="A0A6A6XDM7"/>
<dbReference type="SUPFAM" id="SSF52047">
    <property type="entry name" value="RNI-like"/>
    <property type="match status" value="1"/>
</dbReference>
<evidence type="ECO:0000313" key="1">
    <source>
        <dbReference type="EMBL" id="KAF2794133.1"/>
    </source>
</evidence>